<dbReference type="InterPro" id="IPR051681">
    <property type="entry name" value="Ser/Thr_Kinases-Pseudokinases"/>
</dbReference>
<dbReference type="GO" id="GO:0005524">
    <property type="term" value="F:ATP binding"/>
    <property type="evidence" value="ECO:0007669"/>
    <property type="project" value="InterPro"/>
</dbReference>
<dbReference type="SUPFAM" id="SSF56112">
    <property type="entry name" value="Protein kinase-like (PK-like)"/>
    <property type="match status" value="1"/>
</dbReference>
<keyword evidence="3" id="KW-0675">Receptor</keyword>
<dbReference type="PANTHER" id="PTHR44329">
    <property type="entry name" value="SERINE/THREONINE-PROTEIN KINASE TNNI3K-RELATED"/>
    <property type="match status" value="1"/>
</dbReference>
<proteinExistence type="predicted"/>
<dbReference type="Pfam" id="PF07714">
    <property type="entry name" value="PK_Tyr_Ser-Thr"/>
    <property type="match status" value="1"/>
</dbReference>
<feature type="region of interest" description="Disordered" evidence="1">
    <location>
        <begin position="87"/>
        <end position="113"/>
    </location>
</feature>
<dbReference type="SMART" id="SM00220">
    <property type="entry name" value="S_TKc"/>
    <property type="match status" value="1"/>
</dbReference>
<evidence type="ECO:0000259" key="2">
    <source>
        <dbReference type="PROSITE" id="PS50011"/>
    </source>
</evidence>
<feature type="compositionally biased region" description="Polar residues" evidence="1">
    <location>
        <begin position="103"/>
        <end position="113"/>
    </location>
</feature>
<evidence type="ECO:0000313" key="4">
    <source>
        <dbReference type="Proteomes" id="UP000044841"/>
    </source>
</evidence>
<dbReference type="PROSITE" id="PS00108">
    <property type="entry name" value="PROTEIN_KINASE_ST"/>
    <property type="match status" value="1"/>
</dbReference>
<dbReference type="InterPro" id="IPR011009">
    <property type="entry name" value="Kinase-like_dom_sf"/>
</dbReference>
<dbReference type="GO" id="GO:0004674">
    <property type="term" value="F:protein serine/threonine kinase activity"/>
    <property type="evidence" value="ECO:0007669"/>
    <property type="project" value="TreeGrafter"/>
</dbReference>
<dbReference type="AlphaFoldDB" id="A0A0K6G8R3"/>
<evidence type="ECO:0000313" key="3">
    <source>
        <dbReference type="EMBL" id="CUA74880.1"/>
    </source>
</evidence>
<evidence type="ECO:0000256" key="1">
    <source>
        <dbReference type="SAM" id="MobiDB-lite"/>
    </source>
</evidence>
<keyword evidence="3" id="KW-0808">Transferase</keyword>
<name>A0A0K6G8R3_9AGAM</name>
<dbReference type="InterPro" id="IPR001245">
    <property type="entry name" value="Ser-Thr/Tyr_kinase_cat_dom"/>
</dbReference>
<accession>A0A0K6G8R3</accession>
<dbReference type="InterPro" id="IPR000719">
    <property type="entry name" value="Prot_kinase_dom"/>
</dbReference>
<reference evidence="3 4" key="1">
    <citation type="submission" date="2015-07" db="EMBL/GenBank/DDBJ databases">
        <authorList>
            <person name="Noorani M."/>
        </authorList>
    </citation>
    <scope>NUCLEOTIDE SEQUENCE [LARGE SCALE GENOMIC DNA]</scope>
    <source>
        <strain evidence="3">BBA 69670</strain>
    </source>
</reference>
<protein>
    <submittedName>
        <fullName evidence="3">Non-receptor tyrosine-protein kinase TYK2 [Homo sapiens]</fullName>
    </submittedName>
</protein>
<keyword evidence="3" id="KW-0418">Kinase</keyword>
<dbReference type="Gene3D" id="1.10.510.10">
    <property type="entry name" value="Transferase(Phosphotransferase) domain 1"/>
    <property type="match status" value="1"/>
</dbReference>
<dbReference type="Proteomes" id="UP000044841">
    <property type="component" value="Unassembled WGS sequence"/>
</dbReference>
<dbReference type="EMBL" id="CYGV01001506">
    <property type="protein sequence ID" value="CUA74880.1"/>
    <property type="molecule type" value="Genomic_DNA"/>
</dbReference>
<sequence length="527" mass="58542">MDPVDPVMCTPPPASTKPHVVESTRPLENANQTTLQPSDEVITTHSPKRTFFGVAKYIMSHSLKRSAGHPAPSPFRHLRRRRSQNIEINPTTQHPAPEHKVSKPSSTPCNEDSGVTLQLSSTDTGWVPTALNHQSRELEPPAGLIIGSSRGSSGSDYLPAAEKMNAQSSYYCPTEEFVSSNASAWNPPHNPMYTNLDGFQVHAAYSEPRVVDGSAISRHMSAFQVVSQLVKHDIKDLSNSLDRSTFEGHPLVTGGSSDIYRGQLTSGTEVAVKILRSSTQYFSEISENIQDAAREIHTWSKCNHPNVLPLYGLVTLHSRIGMVSPWMSKGTMPRYLKMNPEANRHNLCIQICEGLSYLHKNEIIHGDLKGANVLISKDGAPVLTDFGNSTLRDQTLKFTQAAGEDAFTVRWSAPEFIKDNGVSLRTKASDIYALGMTIYEAVIGHVPYYGQTEVRVIIMVAVNKVPPERPRWMPKGNESGDRLWSLLLHCWAWEPEKRPSALQVKETIQEIEIERLRTDPPTPFLQL</sequence>
<feature type="region of interest" description="Disordered" evidence="1">
    <location>
        <begin position="1"/>
        <end position="23"/>
    </location>
</feature>
<dbReference type="InterPro" id="IPR008271">
    <property type="entry name" value="Ser/Thr_kinase_AS"/>
</dbReference>
<gene>
    <name evidence="3" type="ORF">RSOLAG22IIIB_11550</name>
</gene>
<keyword evidence="4" id="KW-1185">Reference proteome</keyword>
<feature type="domain" description="Protein kinase" evidence="2">
    <location>
        <begin position="245"/>
        <end position="525"/>
    </location>
</feature>
<organism evidence="3 4">
    <name type="scientific">Rhizoctonia solani</name>
    <dbReference type="NCBI Taxonomy" id="456999"/>
    <lineage>
        <taxon>Eukaryota</taxon>
        <taxon>Fungi</taxon>
        <taxon>Dikarya</taxon>
        <taxon>Basidiomycota</taxon>
        <taxon>Agaricomycotina</taxon>
        <taxon>Agaricomycetes</taxon>
        <taxon>Cantharellales</taxon>
        <taxon>Ceratobasidiaceae</taxon>
        <taxon>Rhizoctonia</taxon>
    </lineage>
</organism>
<dbReference type="PROSITE" id="PS50011">
    <property type="entry name" value="PROTEIN_KINASE_DOM"/>
    <property type="match status" value="1"/>
</dbReference>